<dbReference type="InterPro" id="IPR015943">
    <property type="entry name" value="WD40/YVTN_repeat-like_dom_sf"/>
</dbReference>
<dbReference type="InterPro" id="IPR028203">
    <property type="entry name" value="PSII_CF48-like_dom"/>
</dbReference>
<dbReference type="Gene3D" id="2.130.10.10">
    <property type="entry name" value="YVTN repeat-like/Quinoprotein amine dehydrogenase"/>
    <property type="match status" value="2"/>
</dbReference>
<dbReference type="PANTHER" id="PTHR47199:SF2">
    <property type="entry name" value="PHOTOSYSTEM II STABILITY_ASSEMBLY FACTOR HCF136, CHLOROPLASTIC"/>
    <property type="match status" value="1"/>
</dbReference>
<accession>A0A1A9KJ89</accession>
<keyword evidence="1" id="KW-0602">Photosynthesis</keyword>
<protein>
    <recommendedName>
        <fullName evidence="3">Photosynthesis system II assembly factor Ycf48/Hcf136-like domain-containing protein</fullName>
    </recommendedName>
</protein>
<dbReference type="EMBL" id="CP015878">
    <property type="protein sequence ID" value="ANI17501.1"/>
    <property type="molecule type" value="Genomic_DNA"/>
</dbReference>
<sequence length="391" mass="41502">MWRLTCTNQPSVVAQPVVCQSRRAAPLRRAGLSLALSLCAALVPVELAFAQGFADPLDTPALQYAGPLSSLPIQAVAHAGDALLAVGLRGVILRSVDGGQHWNQVPAPVSSDLLDVFFVSATRGWAVGQDGVILASLDGGASWHKQFDGRQALEQFSHYYQADAALDASTRDGYLQQIQTNFKAGPVLPFFAVHFVDERNGLAVGPFGTLVASDDGGEHWRPALQQIDNPDFLHLNAIAQVGNALFITSEQGVVFKADADKRQFRQVATGHQGSFFSIAGHDGVLLAGGLAGALYASHDAGETWAPLHTPLTQLVTRIVYDPAQRQFLAVSAGGEALALAADLGRFAPLGPRAAMLYTDVAGLPGRTLFAGIQGLRQERAVNMQAQRGEQQ</sequence>
<evidence type="ECO:0000256" key="2">
    <source>
        <dbReference type="ARBA" id="ARBA00023276"/>
    </source>
</evidence>
<dbReference type="GO" id="GO:0009523">
    <property type="term" value="C:photosystem II"/>
    <property type="evidence" value="ECO:0007669"/>
    <property type="project" value="UniProtKB-KW"/>
</dbReference>
<dbReference type="AlphaFoldDB" id="A0A1A9KJ89"/>
<evidence type="ECO:0000256" key="1">
    <source>
        <dbReference type="ARBA" id="ARBA00022531"/>
    </source>
</evidence>
<feature type="domain" description="Photosynthesis system II assembly factor Ycf48/Hcf136-like" evidence="3">
    <location>
        <begin position="100"/>
        <end position="146"/>
    </location>
</feature>
<organism evidence="4 5">
    <name type="scientific">Pseudomonas citronellolis</name>
    <dbReference type="NCBI Taxonomy" id="53408"/>
    <lineage>
        <taxon>Bacteria</taxon>
        <taxon>Pseudomonadati</taxon>
        <taxon>Pseudomonadota</taxon>
        <taxon>Gammaproteobacteria</taxon>
        <taxon>Pseudomonadales</taxon>
        <taxon>Pseudomonadaceae</taxon>
        <taxon>Pseudomonas</taxon>
    </lineage>
</organism>
<dbReference type="GO" id="GO:0015979">
    <property type="term" value="P:photosynthesis"/>
    <property type="evidence" value="ECO:0007669"/>
    <property type="project" value="UniProtKB-KW"/>
</dbReference>
<reference evidence="4 5" key="1">
    <citation type="submission" date="2016-05" db="EMBL/GenBank/DDBJ databases">
        <title>Genome Sequence of Pseudomonas citronellolis Strain SJTE-3, an Estrogens and Persistent Organic Pollutants degradation strain.</title>
        <authorList>
            <person name="Liang R."/>
        </authorList>
    </citation>
    <scope>NUCLEOTIDE SEQUENCE [LARGE SCALE GENOMIC DNA]</scope>
    <source>
        <strain evidence="4 5">SJTE-3</strain>
    </source>
</reference>
<evidence type="ECO:0000313" key="4">
    <source>
        <dbReference type="EMBL" id="ANI17501.1"/>
    </source>
</evidence>
<dbReference type="SUPFAM" id="SSF50939">
    <property type="entry name" value="Sialidases"/>
    <property type="match status" value="1"/>
</dbReference>
<dbReference type="Pfam" id="PF14870">
    <property type="entry name" value="PSII_BNR"/>
    <property type="match status" value="2"/>
</dbReference>
<dbReference type="Proteomes" id="UP000077748">
    <property type="component" value="Chromosome"/>
</dbReference>
<evidence type="ECO:0000313" key="5">
    <source>
        <dbReference type="Proteomes" id="UP000077748"/>
    </source>
</evidence>
<dbReference type="PANTHER" id="PTHR47199">
    <property type="entry name" value="PHOTOSYSTEM II STABILITY/ASSEMBLY FACTOR HCF136, CHLOROPLASTIC"/>
    <property type="match status" value="1"/>
</dbReference>
<feature type="domain" description="Photosynthesis system II assembly factor Ycf48/Hcf136-like" evidence="3">
    <location>
        <begin position="191"/>
        <end position="334"/>
    </location>
</feature>
<evidence type="ECO:0000259" key="3">
    <source>
        <dbReference type="Pfam" id="PF14870"/>
    </source>
</evidence>
<proteinExistence type="predicted"/>
<gene>
    <name evidence="4" type="ORF">A9C11_27510</name>
</gene>
<dbReference type="RefSeq" id="WP_064584412.1">
    <property type="nucleotide sequence ID" value="NZ_CP015878.1"/>
</dbReference>
<dbReference type="InterPro" id="IPR036278">
    <property type="entry name" value="Sialidase_sf"/>
</dbReference>
<keyword evidence="2" id="KW-0604">Photosystem II</keyword>
<name>A0A1A9KJ89_9PSED</name>